<evidence type="ECO:0000259" key="3">
    <source>
        <dbReference type="PROSITE" id="PS50026"/>
    </source>
</evidence>
<feature type="signal peptide" evidence="2">
    <location>
        <begin position="1"/>
        <end position="21"/>
    </location>
</feature>
<dbReference type="SUPFAM" id="SSF57625">
    <property type="entry name" value="Invertebrate chitin-binding proteins"/>
    <property type="match status" value="1"/>
</dbReference>
<feature type="chain" id="PRO_5024294711" evidence="2">
    <location>
        <begin position="22"/>
        <end position="351"/>
    </location>
</feature>
<dbReference type="STRING" id="70415.A0A5S6QXH8"/>
<evidence type="ECO:0000313" key="5">
    <source>
        <dbReference type="WBParaSite" id="TMUE_3000012096.1"/>
    </source>
</evidence>
<protein>
    <submittedName>
        <fullName evidence="5">EGF-like domain-containing protein</fullName>
    </submittedName>
</protein>
<evidence type="ECO:0000256" key="1">
    <source>
        <dbReference type="PROSITE-ProRule" id="PRU00076"/>
    </source>
</evidence>
<dbReference type="GO" id="GO:0008061">
    <property type="term" value="F:chitin binding"/>
    <property type="evidence" value="ECO:0007669"/>
    <property type="project" value="InterPro"/>
</dbReference>
<proteinExistence type="predicted"/>
<dbReference type="Pfam" id="PF01683">
    <property type="entry name" value="EB"/>
    <property type="match status" value="2"/>
</dbReference>
<dbReference type="InterPro" id="IPR036508">
    <property type="entry name" value="Chitin-bd_dom_sf"/>
</dbReference>
<dbReference type="Proteomes" id="UP000046395">
    <property type="component" value="Unassembled WGS sequence"/>
</dbReference>
<dbReference type="WBParaSite" id="TMUE_3000012096.1">
    <property type="protein sequence ID" value="TMUE_3000012096.1"/>
    <property type="gene ID" value="WBGene00301470"/>
</dbReference>
<keyword evidence="4" id="KW-1185">Reference proteome</keyword>
<evidence type="ECO:0000313" key="4">
    <source>
        <dbReference type="Proteomes" id="UP000046395"/>
    </source>
</evidence>
<dbReference type="PROSITE" id="PS50026">
    <property type="entry name" value="EGF_3"/>
    <property type="match status" value="1"/>
</dbReference>
<evidence type="ECO:0000256" key="2">
    <source>
        <dbReference type="SAM" id="SignalP"/>
    </source>
</evidence>
<keyword evidence="2" id="KW-0732">Signal</keyword>
<organism evidence="4 5">
    <name type="scientific">Trichuris muris</name>
    <name type="common">Mouse whipworm</name>
    <dbReference type="NCBI Taxonomy" id="70415"/>
    <lineage>
        <taxon>Eukaryota</taxon>
        <taxon>Metazoa</taxon>
        <taxon>Ecdysozoa</taxon>
        <taxon>Nematoda</taxon>
        <taxon>Enoplea</taxon>
        <taxon>Dorylaimia</taxon>
        <taxon>Trichinellida</taxon>
        <taxon>Trichuridae</taxon>
        <taxon>Trichuris</taxon>
    </lineage>
</organism>
<name>A0A5S6QXH8_TRIMR</name>
<reference evidence="5" key="1">
    <citation type="submission" date="2019-12" db="UniProtKB">
        <authorList>
            <consortium name="WormBaseParasite"/>
        </authorList>
    </citation>
    <scope>IDENTIFICATION</scope>
</reference>
<dbReference type="SMART" id="SM00181">
    <property type="entry name" value="EGF"/>
    <property type="match status" value="4"/>
</dbReference>
<dbReference type="AlphaFoldDB" id="A0A5S6QXH8"/>
<accession>A0A5S6QXH8</accession>
<comment type="caution">
    <text evidence="1">Lacks conserved residue(s) required for the propagation of feature annotation.</text>
</comment>
<feature type="domain" description="EGF-like" evidence="3">
    <location>
        <begin position="305"/>
        <end position="344"/>
    </location>
</feature>
<dbReference type="InterPro" id="IPR006149">
    <property type="entry name" value="EB_dom"/>
</dbReference>
<sequence>MRGQYIFATLNVACLLGQLTAKNDAVSNEGALWNPIPGDECNLSNDQYLMVNAENQNTFLQCSPAQRRPIGVWKAMPCPPGQTFQFGRQMCDFDLPNFVVTARSSSESTKQKYKRANAAPPVIVPTHISYVNQPCNSSYCFGGSVCDEEAKLCKCPHGTTSTNGSLYCHAMVDKVTLDEHDPLNAANRMQNASPGSSCKNGEQCIGGSMCNPDNGVCTCGDGTVGHQGVCTPLATKHKDEANDWKVETKPSLYASPGEFCDKGQHCQGGSVCSSVTLRCACPMGTKQSGSRCVDAPPHKEVLAAVGDYCDVNTDCINGAYCHSGPGRPRCECLSTHVETDRICLKGSACCG</sequence>
<dbReference type="InterPro" id="IPR000742">
    <property type="entry name" value="EGF"/>
</dbReference>
<keyword evidence="1" id="KW-0245">EGF-like domain</keyword>